<keyword evidence="3" id="KW-1185">Reference proteome</keyword>
<evidence type="ECO:0000313" key="3">
    <source>
        <dbReference type="Proteomes" id="UP000248924"/>
    </source>
</evidence>
<comment type="caution">
    <text evidence="2">The sequence shown here is derived from an EMBL/GenBank/DDBJ whole genome shotgun (WGS) entry which is preliminary data.</text>
</comment>
<proteinExistence type="predicted"/>
<sequence>PTRLARCRLDGTRGLRDARRLGSAAGRRNAGQRDHANGRRNARRRNARWRMRAVGHLDPLRFDLLAGAAAPLGCLATLLNRCDLSRLARLDVGAPSEVDARCLRGRRLLVRLVAGTAGLHSRRLLV</sequence>
<gene>
    <name evidence="2" type="ORF">C1I95_34680</name>
</gene>
<dbReference type="EMBL" id="POTY01000607">
    <property type="protein sequence ID" value="PZG01446.1"/>
    <property type="molecule type" value="Genomic_DNA"/>
</dbReference>
<dbReference type="AlphaFoldDB" id="A0A2W2CPJ6"/>
<organism evidence="2 3">
    <name type="scientific">Micromonospora craterilacus</name>
    <dbReference type="NCBI Taxonomy" id="1655439"/>
    <lineage>
        <taxon>Bacteria</taxon>
        <taxon>Bacillati</taxon>
        <taxon>Actinomycetota</taxon>
        <taxon>Actinomycetes</taxon>
        <taxon>Micromonosporales</taxon>
        <taxon>Micromonosporaceae</taxon>
        <taxon>Micromonospora</taxon>
    </lineage>
</organism>
<evidence type="ECO:0000256" key="1">
    <source>
        <dbReference type="SAM" id="MobiDB-lite"/>
    </source>
</evidence>
<accession>A0A2W2CPJ6</accession>
<evidence type="ECO:0000313" key="2">
    <source>
        <dbReference type="EMBL" id="PZG01446.1"/>
    </source>
</evidence>
<reference evidence="2 3" key="1">
    <citation type="submission" date="2018-01" db="EMBL/GenBank/DDBJ databases">
        <title>Draft genome sequence of Jishengella sp. NA12.</title>
        <authorList>
            <person name="Sahin N."/>
            <person name="Ay H."/>
            <person name="Saygin H."/>
        </authorList>
    </citation>
    <scope>NUCLEOTIDE SEQUENCE [LARGE SCALE GENOMIC DNA]</scope>
    <source>
        <strain evidence="2 3">NA12</strain>
    </source>
</reference>
<feature type="non-terminal residue" evidence="2">
    <location>
        <position position="126"/>
    </location>
</feature>
<feature type="non-terminal residue" evidence="2">
    <location>
        <position position="1"/>
    </location>
</feature>
<dbReference type="Proteomes" id="UP000248924">
    <property type="component" value="Unassembled WGS sequence"/>
</dbReference>
<name>A0A2W2CPJ6_9ACTN</name>
<feature type="region of interest" description="Disordered" evidence="1">
    <location>
        <begin position="20"/>
        <end position="44"/>
    </location>
</feature>
<protein>
    <submittedName>
        <fullName evidence="2">Uncharacterized protein</fullName>
    </submittedName>
</protein>